<accession>A0AAD7T6V5</accession>
<reference evidence="2" key="1">
    <citation type="journal article" date="2023" name="Science">
        <title>Genome structures resolve the early diversification of teleost fishes.</title>
        <authorList>
            <person name="Parey E."/>
            <person name="Louis A."/>
            <person name="Montfort J."/>
            <person name="Bouchez O."/>
            <person name="Roques C."/>
            <person name="Iampietro C."/>
            <person name="Lluch J."/>
            <person name="Castinel A."/>
            <person name="Donnadieu C."/>
            <person name="Desvignes T."/>
            <person name="Floi Bucao C."/>
            <person name="Jouanno E."/>
            <person name="Wen M."/>
            <person name="Mejri S."/>
            <person name="Dirks R."/>
            <person name="Jansen H."/>
            <person name="Henkel C."/>
            <person name="Chen W.J."/>
            <person name="Zahm M."/>
            <person name="Cabau C."/>
            <person name="Klopp C."/>
            <person name="Thompson A.W."/>
            <person name="Robinson-Rechavi M."/>
            <person name="Braasch I."/>
            <person name="Lecointre G."/>
            <person name="Bobe J."/>
            <person name="Postlethwait J.H."/>
            <person name="Berthelot C."/>
            <person name="Roest Crollius H."/>
            <person name="Guiguen Y."/>
        </authorList>
    </citation>
    <scope>NUCLEOTIDE SEQUENCE</scope>
    <source>
        <strain evidence="2">NC1722</strain>
    </source>
</reference>
<feature type="compositionally biased region" description="Polar residues" evidence="1">
    <location>
        <begin position="33"/>
        <end position="42"/>
    </location>
</feature>
<name>A0AAD7T6V5_9TELE</name>
<evidence type="ECO:0000256" key="1">
    <source>
        <dbReference type="SAM" id="MobiDB-lite"/>
    </source>
</evidence>
<feature type="compositionally biased region" description="Basic and acidic residues" evidence="1">
    <location>
        <begin position="65"/>
        <end position="75"/>
    </location>
</feature>
<gene>
    <name evidence="2" type="ORF">AAFF_G00424810</name>
</gene>
<evidence type="ECO:0000313" key="2">
    <source>
        <dbReference type="EMBL" id="KAJ8415501.1"/>
    </source>
</evidence>
<organism evidence="2 3">
    <name type="scientific">Aldrovandia affinis</name>
    <dbReference type="NCBI Taxonomy" id="143900"/>
    <lineage>
        <taxon>Eukaryota</taxon>
        <taxon>Metazoa</taxon>
        <taxon>Chordata</taxon>
        <taxon>Craniata</taxon>
        <taxon>Vertebrata</taxon>
        <taxon>Euteleostomi</taxon>
        <taxon>Actinopterygii</taxon>
        <taxon>Neopterygii</taxon>
        <taxon>Teleostei</taxon>
        <taxon>Notacanthiformes</taxon>
        <taxon>Halosauridae</taxon>
        <taxon>Aldrovandia</taxon>
    </lineage>
</organism>
<proteinExistence type="predicted"/>
<feature type="region of interest" description="Disordered" evidence="1">
    <location>
        <begin position="33"/>
        <end position="112"/>
    </location>
</feature>
<comment type="caution">
    <text evidence="2">The sequence shown here is derived from an EMBL/GenBank/DDBJ whole genome shotgun (WGS) entry which is preliminary data.</text>
</comment>
<dbReference type="EMBL" id="JAINUG010000009">
    <property type="protein sequence ID" value="KAJ8415501.1"/>
    <property type="molecule type" value="Genomic_DNA"/>
</dbReference>
<keyword evidence="3" id="KW-1185">Reference proteome</keyword>
<evidence type="ECO:0000313" key="3">
    <source>
        <dbReference type="Proteomes" id="UP001221898"/>
    </source>
</evidence>
<protein>
    <submittedName>
        <fullName evidence="2">Uncharacterized protein</fullName>
    </submittedName>
</protein>
<dbReference type="Proteomes" id="UP001221898">
    <property type="component" value="Unassembled WGS sequence"/>
</dbReference>
<dbReference type="AlphaFoldDB" id="A0AAD7T6V5"/>
<sequence>MTGSRQRTGPKTQALWRGWISRSLSLSMRASVFTSQRASGNGQRKYRELSRTRQLSQNRSGSRRPKPDAARKSEPLVKIQNPGQSRFPRTGVSDIHKSHAHHKPAEAAIEEI</sequence>